<feature type="compositionally biased region" description="Low complexity" evidence="2">
    <location>
        <begin position="59"/>
        <end position="69"/>
    </location>
</feature>
<dbReference type="InterPro" id="IPR025852">
    <property type="entry name" value="SM_dom_ATX"/>
</dbReference>
<feature type="region of interest" description="Disordered" evidence="2">
    <location>
        <begin position="659"/>
        <end position="703"/>
    </location>
</feature>
<feature type="compositionally biased region" description="Basic and acidic residues" evidence="2">
    <location>
        <begin position="32"/>
        <end position="46"/>
    </location>
</feature>
<feature type="compositionally biased region" description="Low complexity" evidence="2">
    <location>
        <begin position="1"/>
        <end position="16"/>
    </location>
</feature>
<dbReference type="Pfam" id="PF06741">
    <property type="entry name" value="LsmAD"/>
    <property type="match status" value="1"/>
</dbReference>
<accession>A0AAD5LUD2</accession>
<feature type="compositionally biased region" description="Low complexity" evidence="2">
    <location>
        <begin position="447"/>
        <end position="457"/>
    </location>
</feature>
<dbReference type="InterPro" id="IPR045117">
    <property type="entry name" value="ATXN2-like"/>
</dbReference>
<dbReference type="GO" id="GO:0003729">
    <property type="term" value="F:mRNA binding"/>
    <property type="evidence" value="ECO:0007669"/>
    <property type="project" value="TreeGrafter"/>
</dbReference>
<keyword evidence="5" id="KW-1185">Reference proteome</keyword>
<feature type="coiled-coil region" evidence="1">
    <location>
        <begin position="1010"/>
        <end position="1037"/>
    </location>
</feature>
<evidence type="ECO:0000313" key="4">
    <source>
        <dbReference type="EMBL" id="KAJ0410272.1"/>
    </source>
</evidence>
<dbReference type="Pfam" id="PF14438">
    <property type="entry name" value="SM-ATX"/>
    <property type="match status" value="1"/>
</dbReference>
<dbReference type="EMBL" id="JAKCXM010000001">
    <property type="protein sequence ID" value="KAJ0410272.1"/>
    <property type="molecule type" value="Genomic_DNA"/>
</dbReference>
<dbReference type="SMART" id="SM01272">
    <property type="entry name" value="LsmAD"/>
    <property type="match status" value="1"/>
</dbReference>
<feature type="compositionally biased region" description="Basic and acidic residues" evidence="2">
    <location>
        <begin position="272"/>
        <end position="293"/>
    </location>
</feature>
<dbReference type="PANTHER" id="PTHR12854">
    <property type="entry name" value="ATAXIN 2-RELATED"/>
    <property type="match status" value="1"/>
</dbReference>
<feature type="coiled-coil region" evidence="1">
    <location>
        <begin position="1084"/>
        <end position="1115"/>
    </location>
</feature>
<feature type="compositionally biased region" description="Low complexity" evidence="2">
    <location>
        <begin position="484"/>
        <end position="495"/>
    </location>
</feature>
<gene>
    <name evidence="4" type="ORF">P43SY_002604</name>
</gene>
<evidence type="ECO:0000256" key="2">
    <source>
        <dbReference type="SAM" id="MobiDB-lite"/>
    </source>
</evidence>
<sequence>MNYAAAASKGSASRATAPPPSANGSKKLNKKKPADKPKANGRESGETKSPTSAPPPGFAPSGASSSHAAPAPPKGFSESQQRLLRHRALFVFRFLVGKAVEVQLVDSSRYVGILDCIDPDDFSIVLKNTQRKGPSHGESFDTGSTVIFKRRQLAHMSADGVVDYSETAVGAGAGGAPGFRTDTEISGRSHDHLYGRELQTASSWLDPQLDTGALEESRRRGPSSKSAWNQFEANEKLFGVVSTFDENLYTTKLDRGKLSTEQSREAERIAREIERETTGNFHLQEERGQRVEREDLDEEALYSSVDRKATASPVARTPNAYVPPALRNAARQTSGGASPVSKSAASNSAAKTSSAYSKPTTPAVAAVPAPAPASASAAAPTSATRKAISFSEAVTGRPAAAPTAAPQSSAKPAAPSSKAQTKAEPVTVSPKAKAAQPSGTPQKADAKSSTAAPSSSAKKSKGGKPTDAGEVKASPDSTKKADEGASAAAATPAKKGLNPNAKEFKLSAAAPEFTPKFMAQPSATSSPYRQPYQAPAGQMYPPPPMGMGYAPMPEEWMYDGTGMMEDGGEYMHAAYMGYGVPMMPNPAMMQQPVYPPMMPQPNVRMMSGSGGQRPHSSGNYAYPHPHHPSQPGVYNNARGYYQGAAPGAMPYAGGVMAPGSASPGVPQQPPLPREPTPSADTPGQGKAPSEEAEETDDGDDRHARRRDAALAQRIAALELENERFRDELAHLRHLVSNNHQQRDDERLMMHRVNEDMQRLTQSVQTKALADATAMQREQHKAALLFAEVARLGQHVESIEQTLRSLQIDIERDRNALLAGDAERSQWMADVRAALVKNEALIEAKTASHLERLTHKMTADKMELVRLVEETRELLAGTDLRRVSAHLSAFSRLSDHLLSLERWIHSELSTIKRVVQMRWIHSELSTIKRVVQMVLADSEGRTSALLSELRASWTSWSSMFQHADNEWRSSWTQLHDAVLELATHVQTKLFALEDVVPMEVKARQKHDDKLRRRVEGVVKSMTKAIETLQREVQDLSASSERRLEAQRSFTDAWERLTSVEQALTELSKAPRQEEITPSAIDVSWRDELHQRLASVVEELARRENEVLSKLETVEGEHGEVLASLQQWTAGHAVECRQYFEYLSWKMETLEDDRQVESCVRRLVDMVAEQAQAGDQHEDTGIQ</sequence>
<proteinExistence type="predicted"/>
<feature type="compositionally biased region" description="Pro residues" evidence="2">
    <location>
        <begin position="666"/>
        <end position="675"/>
    </location>
</feature>
<feature type="region of interest" description="Disordered" evidence="2">
    <location>
        <begin position="606"/>
        <end position="635"/>
    </location>
</feature>
<evidence type="ECO:0000259" key="3">
    <source>
        <dbReference type="SMART" id="SM01272"/>
    </source>
</evidence>
<name>A0AAD5LUD2_PYTIN</name>
<feature type="domain" description="LsmAD" evidence="3">
    <location>
        <begin position="238"/>
        <end position="308"/>
    </location>
</feature>
<feature type="coiled-coil region" evidence="1">
    <location>
        <begin position="707"/>
        <end position="734"/>
    </location>
</feature>
<dbReference type="GO" id="GO:0034063">
    <property type="term" value="P:stress granule assembly"/>
    <property type="evidence" value="ECO:0007669"/>
    <property type="project" value="TreeGrafter"/>
</dbReference>
<dbReference type="GO" id="GO:0010494">
    <property type="term" value="C:cytoplasmic stress granule"/>
    <property type="evidence" value="ECO:0007669"/>
    <property type="project" value="TreeGrafter"/>
</dbReference>
<reference evidence="4" key="1">
    <citation type="submission" date="2021-12" db="EMBL/GenBank/DDBJ databases">
        <title>Prjna785345.</title>
        <authorList>
            <person name="Rujirawat T."/>
            <person name="Krajaejun T."/>
        </authorList>
    </citation>
    <scope>NUCLEOTIDE SEQUENCE</scope>
    <source>
        <strain evidence="4">Pi057C3</strain>
    </source>
</reference>
<feature type="region of interest" description="Disordered" evidence="2">
    <location>
        <begin position="394"/>
        <end position="499"/>
    </location>
</feature>
<feature type="region of interest" description="Disordered" evidence="2">
    <location>
        <begin position="272"/>
        <end position="357"/>
    </location>
</feature>
<dbReference type="PANTHER" id="PTHR12854:SF7">
    <property type="entry name" value="ATAXIN-2 HOMOLOG"/>
    <property type="match status" value="1"/>
</dbReference>
<dbReference type="InterPro" id="IPR009604">
    <property type="entry name" value="LsmAD_domain"/>
</dbReference>
<dbReference type="Gene3D" id="2.30.30.100">
    <property type="match status" value="1"/>
</dbReference>
<keyword evidence="1" id="KW-0175">Coiled coil</keyword>
<evidence type="ECO:0000256" key="1">
    <source>
        <dbReference type="SAM" id="Coils"/>
    </source>
</evidence>
<comment type="caution">
    <text evidence="4">The sequence shown here is derived from an EMBL/GenBank/DDBJ whole genome shotgun (WGS) entry which is preliminary data.</text>
</comment>
<organism evidence="4 5">
    <name type="scientific">Pythium insidiosum</name>
    <name type="common">Pythiosis disease agent</name>
    <dbReference type="NCBI Taxonomy" id="114742"/>
    <lineage>
        <taxon>Eukaryota</taxon>
        <taxon>Sar</taxon>
        <taxon>Stramenopiles</taxon>
        <taxon>Oomycota</taxon>
        <taxon>Peronosporomycetes</taxon>
        <taxon>Pythiales</taxon>
        <taxon>Pythiaceae</taxon>
        <taxon>Pythium</taxon>
    </lineage>
</organism>
<protein>
    <recommendedName>
        <fullName evidence="3">LsmAD domain-containing protein</fullName>
    </recommendedName>
</protein>
<dbReference type="AlphaFoldDB" id="A0AAD5LUD2"/>
<dbReference type="Proteomes" id="UP001209570">
    <property type="component" value="Unassembled WGS sequence"/>
</dbReference>
<feature type="region of interest" description="Disordered" evidence="2">
    <location>
        <begin position="1"/>
        <end position="79"/>
    </location>
</feature>
<evidence type="ECO:0000313" key="5">
    <source>
        <dbReference type="Proteomes" id="UP001209570"/>
    </source>
</evidence>
<feature type="compositionally biased region" description="Low complexity" evidence="2">
    <location>
        <begin position="337"/>
        <end position="357"/>
    </location>
</feature>
<feature type="compositionally biased region" description="Low complexity" evidence="2">
    <location>
        <begin position="398"/>
        <end position="423"/>
    </location>
</feature>